<accession>A0A972JCE4</accession>
<dbReference type="RefSeq" id="WP_168989707.1">
    <property type="nucleotide sequence ID" value="NZ_CAWPHM010000118.1"/>
</dbReference>
<protein>
    <recommendedName>
        <fullName evidence="1">RiboL-PSP-HEPN domain-containing protein</fullName>
    </recommendedName>
</protein>
<dbReference type="EMBL" id="WTVM01000206">
    <property type="protein sequence ID" value="NMG05093.1"/>
    <property type="molecule type" value="Genomic_DNA"/>
</dbReference>
<comment type="caution">
    <text evidence="2">The sequence shown here is derived from an EMBL/GenBank/DDBJ whole genome shotgun (WGS) entry which is preliminary data.</text>
</comment>
<reference evidence="2" key="1">
    <citation type="submission" date="2019-12" db="EMBL/GenBank/DDBJ databases">
        <title>Comparative genomics gives insights into the taxonomy of the Azoarcus-Aromatoleum group and reveals separate origins of nif in the plant-associated Azoarcus and non-plant-associated Aromatoleum sub-groups.</title>
        <authorList>
            <person name="Lafos M."/>
            <person name="Maluk M."/>
            <person name="Batista M."/>
            <person name="Junghare M."/>
            <person name="Carmona M."/>
            <person name="Faoro H."/>
            <person name="Cruz L.M."/>
            <person name="Battistoni F."/>
            <person name="De Souza E."/>
            <person name="Pedrosa F."/>
            <person name="Chen W.-M."/>
            <person name="Poole P.S."/>
            <person name="Dixon R.A."/>
            <person name="James E.K."/>
        </authorList>
    </citation>
    <scope>NUCLEOTIDE SEQUENCE</scope>
    <source>
        <strain evidence="2">NSC3</strain>
    </source>
</reference>
<evidence type="ECO:0000313" key="3">
    <source>
        <dbReference type="Proteomes" id="UP000599523"/>
    </source>
</evidence>
<gene>
    <name evidence="2" type="ORF">GPA21_19315</name>
</gene>
<dbReference type="Pfam" id="PF18735">
    <property type="entry name" value="HEPN_RiboL-PSP"/>
    <property type="match status" value="1"/>
</dbReference>
<evidence type="ECO:0000313" key="2">
    <source>
        <dbReference type="EMBL" id="NMG05093.1"/>
    </source>
</evidence>
<dbReference type="InterPro" id="IPR041519">
    <property type="entry name" value="HEPN_RiboL-PSP"/>
</dbReference>
<name>A0A972JCE4_9RHOO</name>
<organism evidence="2 3">
    <name type="scientific">Azoarcus taiwanensis</name>
    <dbReference type="NCBI Taxonomy" id="666964"/>
    <lineage>
        <taxon>Bacteria</taxon>
        <taxon>Pseudomonadati</taxon>
        <taxon>Pseudomonadota</taxon>
        <taxon>Betaproteobacteria</taxon>
        <taxon>Rhodocyclales</taxon>
        <taxon>Zoogloeaceae</taxon>
        <taxon>Azoarcus</taxon>
    </lineage>
</organism>
<keyword evidence="3" id="KW-1185">Reference proteome</keyword>
<sequence>MEYSALYQKYETLLKDLKEIIEQSEARVISEDPDVIFSDNVNFFVKSYLINICTYLEAYLQDIAFEHSRRVSERLKQAKIPHNFLYGKLAKDIKEKELEYVDASYGYSKKELSDIISGNPFKTINAFRLIGIDLSSCEKFVEHKNLVGTIVNKRNSIIHHNDEASDISFSDLLLHVDVFLEYMLAIEQFLSARDRIT</sequence>
<dbReference type="Proteomes" id="UP000599523">
    <property type="component" value="Unassembled WGS sequence"/>
</dbReference>
<dbReference type="AlphaFoldDB" id="A0A972JCE4"/>
<feature type="domain" description="RiboL-PSP-HEPN" evidence="1">
    <location>
        <begin position="13"/>
        <end position="191"/>
    </location>
</feature>
<proteinExistence type="predicted"/>
<evidence type="ECO:0000259" key="1">
    <source>
        <dbReference type="Pfam" id="PF18735"/>
    </source>
</evidence>